<feature type="compositionally biased region" description="Gly residues" evidence="1">
    <location>
        <begin position="76"/>
        <end position="121"/>
    </location>
</feature>
<keyword evidence="3" id="KW-1185">Reference proteome</keyword>
<dbReference type="AlphaFoldDB" id="A0A067MAF4"/>
<protein>
    <submittedName>
        <fullName evidence="2">Uncharacterized protein</fullName>
    </submittedName>
</protein>
<evidence type="ECO:0000313" key="3">
    <source>
        <dbReference type="Proteomes" id="UP000027195"/>
    </source>
</evidence>
<organism evidence="2 3">
    <name type="scientific">Botryobasidium botryosum (strain FD-172 SS1)</name>
    <dbReference type="NCBI Taxonomy" id="930990"/>
    <lineage>
        <taxon>Eukaryota</taxon>
        <taxon>Fungi</taxon>
        <taxon>Dikarya</taxon>
        <taxon>Basidiomycota</taxon>
        <taxon>Agaricomycotina</taxon>
        <taxon>Agaricomycetes</taxon>
        <taxon>Cantharellales</taxon>
        <taxon>Botryobasidiaceae</taxon>
        <taxon>Botryobasidium</taxon>
    </lineage>
</organism>
<dbReference type="InParanoid" id="A0A067MAF4"/>
<dbReference type="Proteomes" id="UP000027195">
    <property type="component" value="Unassembled WGS sequence"/>
</dbReference>
<evidence type="ECO:0000313" key="2">
    <source>
        <dbReference type="EMBL" id="KDQ12554.1"/>
    </source>
</evidence>
<gene>
    <name evidence="2" type="ORF">BOTBODRAFT_176247</name>
</gene>
<evidence type="ECO:0000256" key="1">
    <source>
        <dbReference type="SAM" id="MobiDB-lite"/>
    </source>
</evidence>
<feature type="region of interest" description="Disordered" evidence="1">
    <location>
        <begin position="44"/>
        <end position="133"/>
    </location>
</feature>
<name>A0A067MAF4_BOTB1</name>
<proteinExistence type="predicted"/>
<feature type="compositionally biased region" description="Low complexity" evidence="1">
    <location>
        <begin position="122"/>
        <end position="133"/>
    </location>
</feature>
<sequence>MPWGFKTLVISRLSSSNLKTISALKTYPITRSHAILRQLSYSSKVQARDGSLEAPQLIGGDSNELRRRSRKPAGHDTGGGNSDNGGSGGSDSGSGGSDSSSGGSGGGGSSGIGGIGSGGSDHGSPPSGGSDHP</sequence>
<reference evidence="3" key="1">
    <citation type="journal article" date="2014" name="Proc. Natl. Acad. Sci. U.S.A.">
        <title>Extensive sampling of basidiomycete genomes demonstrates inadequacy of the white-rot/brown-rot paradigm for wood decay fungi.</title>
        <authorList>
            <person name="Riley R."/>
            <person name="Salamov A.A."/>
            <person name="Brown D.W."/>
            <person name="Nagy L.G."/>
            <person name="Floudas D."/>
            <person name="Held B.W."/>
            <person name="Levasseur A."/>
            <person name="Lombard V."/>
            <person name="Morin E."/>
            <person name="Otillar R."/>
            <person name="Lindquist E.A."/>
            <person name="Sun H."/>
            <person name="LaButti K.M."/>
            <person name="Schmutz J."/>
            <person name="Jabbour D."/>
            <person name="Luo H."/>
            <person name="Baker S.E."/>
            <person name="Pisabarro A.G."/>
            <person name="Walton J.D."/>
            <person name="Blanchette R.A."/>
            <person name="Henrissat B."/>
            <person name="Martin F."/>
            <person name="Cullen D."/>
            <person name="Hibbett D.S."/>
            <person name="Grigoriev I.V."/>
        </authorList>
    </citation>
    <scope>NUCLEOTIDE SEQUENCE [LARGE SCALE GENOMIC DNA]</scope>
    <source>
        <strain evidence="3">FD-172 SS1</strain>
    </source>
</reference>
<dbReference type="HOGENOM" id="CLU_1906409_0_0_1"/>
<accession>A0A067MAF4</accession>
<dbReference type="EMBL" id="KL198049">
    <property type="protein sequence ID" value="KDQ12554.1"/>
    <property type="molecule type" value="Genomic_DNA"/>
</dbReference>